<feature type="chain" id="PRO_5023865305" evidence="14">
    <location>
        <begin position="23"/>
        <end position="1099"/>
    </location>
</feature>
<name>A0A5J4FWP7_9FLAO</name>
<keyword evidence="7" id="KW-0408">Iron</keyword>
<evidence type="ECO:0000256" key="8">
    <source>
        <dbReference type="ARBA" id="ARBA00023065"/>
    </source>
</evidence>
<dbReference type="Gene3D" id="2.170.130.10">
    <property type="entry name" value="TonB-dependent receptor, plug domain"/>
    <property type="match status" value="1"/>
</dbReference>
<keyword evidence="10 12" id="KW-0472">Membrane</keyword>
<protein>
    <submittedName>
        <fullName evidence="17">SusC/RagA family TonB-linked outer membrane protein</fullName>
    </submittedName>
</protein>
<dbReference type="InterPro" id="IPR000531">
    <property type="entry name" value="Beta-barrel_TonB"/>
</dbReference>
<keyword evidence="8" id="KW-0406">Ion transport</keyword>
<dbReference type="InterPro" id="IPR036942">
    <property type="entry name" value="Beta-barrel_TonB_sf"/>
</dbReference>
<dbReference type="SUPFAM" id="SSF49464">
    <property type="entry name" value="Carboxypeptidase regulatory domain-like"/>
    <property type="match status" value="1"/>
</dbReference>
<dbReference type="Pfam" id="PF00593">
    <property type="entry name" value="TonB_dep_Rec_b-barrel"/>
    <property type="match status" value="1"/>
</dbReference>
<evidence type="ECO:0000256" key="13">
    <source>
        <dbReference type="RuleBase" id="RU003357"/>
    </source>
</evidence>
<evidence type="ECO:0000256" key="6">
    <source>
        <dbReference type="ARBA" id="ARBA00022729"/>
    </source>
</evidence>
<comment type="caution">
    <text evidence="17">The sequence shown here is derived from an EMBL/GenBank/DDBJ whole genome shotgun (WGS) entry which is preliminary data.</text>
</comment>
<keyword evidence="9 13" id="KW-0798">TonB box</keyword>
<keyword evidence="18" id="KW-1185">Reference proteome</keyword>
<dbReference type="OrthoDB" id="9768177at2"/>
<dbReference type="InterPro" id="IPR012910">
    <property type="entry name" value="Plug_dom"/>
</dbReference>
<evidence type="ECO:0000256" key="7">
    <source>
        <dbReference type="ARBA" id="ARBA00023004"/>
    </source>
</evidence>
<dbReference type="Gene3D" id="2.40.170.20">
    <property type="entry name" value="TonB-dependent receptor, beta-barrel domain"/>
    <property type="match status" value="1"/>
</dbReference>
<evidence type="ECO:0000256" key="9">
    <source>
        <dbReference type="ARBA" id="ARBA00023077"/>
    </source>
</evidence>
<evidence type="ECO:0000256" key="11">
    <source>
        <dbReference type="ARBA" id="ARBA00023237"/>
    </source>
</evidence>
<dbReference type="Proteomes" id="UP000326994">
    <property type="component" value="Unassembled WGS sequence"/>
</dbReference>
<sequence>MKTKFSGILTLLLALVVQLSFAQEKTISGTVTDSSGLPLPGVNIIVKGTTNGTQSDFDGNYSISTAVGQTLVFSYVGFDNVQRPVTAASGRINITLEEGQTLSEVVITGYGGVTKERKSLGYAVTTLEAEAIENKPESDVVRSLNGKVAGVQITATGGATGSGTNFVIRSKSSINGNNQPLFVVDGVPFDAGTNTQNGFGTGSTTTSSRFLDLDPNNIESVSILKGLSAAVLYGQQGRNGVVLITTKNGSSKDLNKKFEVTVSSAVYAVEIANLAEYQNTYGQGSDNTPNPGFVGNWGGRFDDNLTIAHPLAADFGTVFPEFDGLEIPYTAAEDNVKDFFRTGLGQTMSVNVAGSPGNEGNTRYNLNFGYASEDGFIRNNGLTRYNIGLGGSTKLSNKFTFNGTANFSNLRVNTPPIAANNAAGSISVFTRTLFLPRNLDLSNLPFENPNDRSQVYYRGDQTNPYWLLNYAGQEQLTNRYFGTLGASYEISDNATLSYRFGLDSYTEKQEYRVAKGANDDGPNNGDGLNFVDLYRNGYLRTTTGTNFIYDHNLNLAFNNVEITDKIGFSSTVGFNARRDTYSQFGISSRDQIVFDFSNHNNYLTSSNYDPLRNGGLNFEQEQNILGAYAQLDFNYDKYLFLTLSGRNDWASTLEQENRSLFYPGVSLSFVPSSIDGFGSPEGLGFLKFRGSFGTSARFPNPYNTRLALSTNPTAFFDGNGNPSTTNGIPGTRPNLDLEPELQQEVEAGIEAEFFNRRLTLDATVYKRVITDQIVDRPLATSTGFSFINDNIAESQIKGLEVGLNFTPLKSENFSWDVRTNFTAYENEVTDLGGLEPFAFAGFSNLGNFASEGEALGVIKGNYASRYDPANITDENPLGVGVEGVLLINPNDGKVISSDVIGFEDETIGDPNPDWNATVINGFTYKNLTLNAQIEYTHGGDIYSQTASQYYRRGVTTVNEDNREGSYVIPGLLANPNTGELLRDGQGNPIENNIQISANDLYFINLVDPAGQGIYDASHLRLREVSLSYALSEKTLEKTPFGNVSFSLSGTNLYIKTFNIPDAFSFDPEALSSGVGNGQGLDFQTGPTTKRYSFSVKASF</sequence>
<dbReference type="InterPro" id="IPR008969">
    <property type="entry name" value="CarboxyPept-like_regulatory"/>
</dbReference>
<evidence type="ECO:0000313" key="18">
    <source>
        <dbReference type="Proteomes" id="UP000326994"/>
    </source>
</evidence>
<keyword evidence="6 14" id="KW-0732">Signal</keyword>
<dbReference type="InterPro" id="IPR037066">
    <property type="entry name" value="Plug_dom_sf"/>
</dbReference>
<keyword evidence="2 12" id="KW-0813">Transport</keyword>
<evidence type="ECO:0000259" key="16">
    <source>
        <dbReference type="Pfam" id="PF07715"/>
    </source>
</evidence>
<gene>
    <name evidence="17" type="ORF">ULMS_11320</name>
</gene>
<keyword evidence="3 12" id="KW-1134">Transmembrane beta strand</keyword>
<dbReference type="Gene3D" id="2.60.40.1120">
    <property type="entry name" value="Carboxypeptidase-like, regulatory domain"/>
    <property type="match status" value="1"/>
</dbReference>
<dbReference type="Pfam" id="PF13715">
    <property type="entry name" value="CarbopepD_reg_2"/>
    <property type="match status" value="1"/>
</dbReference>
<dbReference type="NCBIfam" id="TIGR04056">
    <property type="entry name" value="OMP_RagA_SusC"/>
    <property type="match status" value="1"/>
</dbReference>
<evidence type="ECO:0000256" key="12">
    <source>
        <dbReference type="PROSITE-ProRule" id="PRU01360"/>
    </source>
</evidence>
<feature type="domain" description="TonB-dependent receptor plug" evidence="16">
    <location>
        <begin position="119"/>
        <end position="241"/>
    </location>
</feature>
<keyword evidence="5 12" id="KW-0812">Transmembrane</keyword>
<dbReference type="RefSeq" id="WP_151893531.1">
    <property type="nucleotide sequence ID" value="NZ_BKCF01000001.1"/>
</dbReference>
<dbReference type="EMBL" id="BKCF01000001">
    <property type="protein sequence ID" value="GEQ85624.1"/>
    <property type="molecule type" value="Genomic_DNA"/>
</dbReference>
<evidence type="ECO:0000259" key="15">
    <source>
        <dbReference type="Pfam" id="PF00593"/>
    </source>
</evidence>
<proteinExistence type="inferred from homology"/>
<feature type="domain" description="TonB-dependent receptor-like beta-barrel" evidence="15">
    <location>
        <begin position="437"/>
        <end position="958"/>
    </location>
</feature>
<keyword evidence="4" id="KW-0410">Iron transport</keyword>
<evidence type="ECO:0000256" key="1">
    <source>
        <dbReference type="ARBA" id="ARBA00004571"/>
    </source>
</evidence>
<dbReference type="Pfam" id="PF07715">
    <property type="entry name" value="Plug"/>
    <property type="match status" value="1"/>
</dbReference>
<feature type="signal peptide" evidence="14">
    <location>
        <begin position="1"/>
        <end position="22"/>
    </location>
</feature>
<dbReference type="PANTHER" id="PTHR32552">
    <property type="entry name" value="FERRICHROME IRON RECEPTOR-RELATED"/>
    <property type="match status" value="1"/>
</dbReference>
<comment type="subcellular location">
    <subcellularLocation>
        <location evidence="1 12">Cell outer membrane</location>
        <topology evidence="1 12">Multi-pass membrane protein</topology>
    </subcellularLocation>
</comment>
<dbReference type="AlphaFoldDB" id="A0A5J4FWP7"/>
<evidence type="ECO:0000313" key="17">
    <source>
        <dbReference type="EMBL" id="GEQ85624.1"/>
    </source>
</evidence>
<organism evidence="17 18">
    <name type="scientific">Patiriisocius marinistellae</name>
    <dbReference type="NCBI Taxonomy" id="2494560"/>
    <lineage>
        <taxon>Bacteria</taxon>
        <taxon>Pseudomonadati</taxon>
        <taxon>Bacteroidota</taxon>
        <taxon>Flavobacteriia</taxon>
        <taxon>Flavobacteriales</taxon>
        <taxon>Flavobacteriaceae</taxon>
        <taxon>Patiriisocius</taxon>
    </lineage>
</organism>
<dbReference type="GO" id="GO:0015344">
    <property type="term" value="F:siderophore uptake transmembrane transporter activity"/>
    <property type="evidence" value="ECO:0007669"/>
    <property type="project" value="TreeGrafter"/>
</dbReference>
<evidence type="ECO:0000256" key="3">
    <source>
        <dbReference type="ARBA" id="ARBA00022452"/>
    </source>
</evidence>
<dbReference type="GO" id="GO:0009279">
    <property type="term" value="C:cell outer membrane"/>
    <property type="evidence" value="ECO:0007669"/>
    <property type="project" value="UniProtKB-SubCell"/>
</dbReference>
<evidence type="ECO:0000256" key="10">
    <source>
        <dbReference type="ARBA" id="ARBA00023136"/>
    </source>
</evidence>
<accession>A0A5J4FWP7</accession>
<evidence type="ECO:0000256" key="5">
    <source>
        <dbReference type="ARBA" id="ARBA00022692"/>
    </source>
</evidence>
<reference evidence="17 18" key="1">
    <citation type="submission" date="2019-08" db="EMBL/GenBank/DDBJ databases">
        <title>Ulvibacter marinistellae sp. nov., isolated from a starfish, Patiria pectinifera.</title>
        <authorList>
            <person name="Kawano K."/>
            <person name="Ushijima N."/>
            <person name="Kihara M."/>
            <person name="Itoh H."/>
        </authorList>
    </citation>
    <scope>NUCLEOTIDE SEQUENCE [LARGE SCALE GENOMIC DNA]</scope>
    <source>
        <strain evidence="17 18">KK4</strain>
    </source>
</reference>
<dbReference type="SUPFAM" id="SSF56935">
    <property type="entry name" value="Porins"/>
    <property type="match status" value="1"/>
</dbReference>
<comment type="similarity">
    <text evidence="12 13">Belongs to the TonB-dependent receptor family.</text>
</comment>
<evidence type="ECO:0000256" key="2">
    <source>
        <dbReference type="ARBA" id="ARBA00022448"/>
    </source>
</evidence>
<dbReference type="PROSITE" id="PS52016">
    <property type="entry name" value="TONB_DEPENDENT_REC_3"/>
    <property type="match status" value="1"/>
</dbReference>
<dbReference type="PANTHER" id="PTHR32552:SF68">
    <property type="entry name" value="FERRICHROME OUTER MEMBRANE TRANSPORTER_PHAGE RECEPTOR"/>
    <property type="match status" value="1"/>
</dbReference>
<dbReference type="InterPro" id="IPR039426">
    <property type="entry name" value="TonB-dep_rcpt-like"/>
</dbReference>
<keyword evidence="11 12" id="KW-0998">Cell outer membrane</keyword>
<evidence type="ECO:0000256" key="4">
    <source>
        <dbReference type="ARBA" id="ARBA00022496"/>
    </source>
</evidence>
<dbReference type="InterPro" id="IPR023996">
    <property type="entry name" value="TonB-dep_OMP_SusC/RagA"/>
</dbReference>
<evidence type="ECO:0000256" key="14">
    <source>
        <dbReference type="SAM" id="SignalP"/>
    </source>
</evidence>